<organism evidence="3 4">
    <name type="scientific">Brevibacillus reuszeri</name>
    <dbReference type="NCBI Taxonomy" id="54915"/>
    <lineage>
        <taxon>Bacteria</taxon>
        <taxon>Bacillati</taxon>
        <taxon>Bacillota</taxon>
        <taxon>Bacilli</taxon>
        <taxon>Bacillales</taxon>
        <taxon>Paenibacillaceae</taxon>
        <taxon>Brevibacillus</taxon>
    </lineage>
</organism>
<proteinExistence type="predicted"/>
<dbReference type="InterPro" id="IPR009928">
    <property type="entry name" value="DnaI_N"/>
</dbReference>
<name>A0A0K9YXH7_9BACL</name>
<dbReference type="STRING" id="54915.ADS79_05325"/>
<dbReference type="Gene3D" id="3.40.50.300">
    <property type="entry name" value="P-loop containing nucleotide triphosphate hydrolases"/>
    <property type="match status" value="1"/>
</dbReference>
<dbReference type="PATRIC" id="fig|54915.3.peg.6469"/>
<reference evidence="2 5" key="3">
    <citation type="submission" date="2019-06" db="EMBL/GenBank/DDBJ databases">
        <title>Whole genome shotgun sequence of Brevibacillus reuszeri NBRC 15719.</title>
        <authorList>
            <person name="Hosoyama A."/>
            <person name="Uohara A."/>
            <person name="Ohji S."/>
            <person name="Ichikawa N."/>
        </authorList>
    </citation>
    <scope>NUCLEOTIDE SEQUENCE [LARGE SCALE GENOMIC DNA]</scope>
    <source>
        <strain evidence="2 5">NBRC 15719</strain>
    </source>
</reference>
<dbReference type="Pfam" id="PF01695">
    <property type="entry name" value="IstB_IS21"/>
    <property type="match status" value="1"/>
</dbReference>
<dbReference type="EMBL" id="BJON01000008">
    <property type="protein sequence ID" value="GED68239.1"/>
    <property type="molecule type" value="Genomic_DNA"/>
</dbReference>
<evidence type="ECO:0000313" key="5">
    <source>
        <dbReference type="Proteomes" id="UP000319578"/>
    </source>
</evidence>
<dbReference type="InterPro" id="IPR003593">
    <property type="entry name" value="AAA+_ATPase"/>
</dbReference>
<dbReference type="InterPro" id="IPR027417">
    <property type="entry name" value="P-loop_NTPase"/>
</dbReference>
<dbReference type="RefSeq" id="WP_049737379.1">
    <property type="nucleotide sequence ID" value="NZ_BJON01000008.1"/>
</dbReference>
<dbReference type="CDD" id="cd00009">
    <property type="entry name" value="AAA"/>
    <property type="match status" value="1"/>
</dbReference>
<evidence type="ECO:0000313" key="3">
    <source>
        <dbReference type="EMBL" id="KNB73383.1"/>
    </source>
</evidence>
<dbReference type="EMBL" id="LGIQ01000005">
    <property type="protein sequence ID" value="KNB73383.1"/>
    <property type="molecule type" value="Genomic_DNA"/>
</dbReference>
<feature type="domain" description="AAA+ ATPase" evidence="1">
    <location>
        <begin position="160"/>
        <end position="292"/>
    </location>
</feature>
<dbReference type="NCBIfam" id="NF006505">
    <property type="entry name" value="PRK08939.1"/>
    <property type="match status" value="1"/>
</dbReference>
<dbReference type="SUPFAM" id="SSF52540">
    <property type="entry name" value="P-loop containing nucleoside triphosphate hydrolases"/>
    <property type="match status" value="1"/>
</dbReference>
<evidence type="ECO:0000313" key="2">
    <source>
        <dbReference type="EMBL" id="GED68239.1"/>
    </source>
</evidence>
<dbReference type="OrthoDB" id="61127at2"/>
<dbReference type="SMART" id="SM00382">
    <property type="entry name" value="AAA"/>
    <property type="match status" value="1"/>
</dbReference>
<dbReference type="PANTHER" id="PTHR30050:SF8">
    <property type="entry name" value="PRIMOSOMAL PROTEIN DNAI"/>
    <property type="match status" value="1"/>
</dbReference>
<dbReference type="GO" id="GO:0005524">
    <property type="term" value="F:ATP binding"/>
    <property type="evidence" value="ECO:0007669"/>
    <property type="project" value="InterPro"/>
</dbReference>
<evidence type="ECO:0000313" key="4">
    <source>
        <dbReference type="Proteomes" id="UP000036834"/>
    </source>
</evidence>
<accession>A0A0K9YXH7</accession>
<comment type="caution">
    <text evidence="3">The sequence shown here is derived from an EMBL/GenBank/DDBJ whole genome shotgun (WGS) entry which is preliminary data.</text>
</comment>
<dbReference type="AlphaFoldDB" id="A0A0K9YXH7"/>
<dbReference type="Proteomes" id="UP000319578">
    <property type="component" value="Unassembled WGS sequence"/>
</dbReference>
<dbReference type="PANTHER" id="PTHR30050">
    <property type="entry name" value="CHROMOSOMAL REPLICATION INITIATOR PROTEIN DNAA"/>
    <property type="match status" value="1"/>
</dbReference>
<reference evidence="3" key="2">
    <citation type="submission" date="2015-07" db="EMBL/GenBank/DDBJ databases">
        <title>MeaNS - Measles Nucleotide Surveillance Program.</title>
        <authorList>
            <person name="Tran T."/>
            <person name="Druce J."/>
        </authorList>
    </citation>
    <scope>NUCLEOTIDE SEQUENCE</scope>
    <source>
        <strain evidence="3">DSM 9887</strain>
    </source>
</reference>
<keyword evidence="5" id="KW-1185">Reference proteome</keyword>
<reference evidence="4" key="1">
    <citation type="submission" date="2015-07" db="EMBL/GenBank/DDBJ databases">
        <title>Genome sequencing project for genomic taxonomy and phylogenomics of Bacillus-like bacteria.</title>
        <authorList>
            <person name="Liu B."/>
            <person name="Wang J."/>
            <person name="Zhu Y."/>
            <person name="Liu G."/>
            <person name="Chen Q."/>
            <person name="Chen Z."/>
            <person name="Lan J."/>
            <person name="Che J."/>
            <person name="Ge C."/>
            <person name="Shi H."/>
            <person name="Pan Z."/>
            <person name="Liu X."/>
        </authorList>
    </citation>
    <scope>NUCLEOTIDE SEQUENCE [LARGE SCALE GENOMIC DNA]</scope>
    <source>
        <strain evidence="4">DSM 9887</strain>
    </source>
</reference>
<evidence type="ECO:0000259" key="1">
    <source>
        <dbReference type="SMART" id="SM00382"/>
    </source>
</evidence>
<sequence length="313" mass="35956">MESIGDFMKELTKRTPRQILSPDEQLDKMFRSSAYLQAFSQEHPEISRDDYLSSLSNVYTAVKEQYWCERCPGLDHCPNLVKGHRTQLDRVNNTIVSAIAPCKKQMSHEEDLKRRRLMRSYYASEETMTASFDKLEHDMGNRAAVAAAIQFCNQLEAGERVKGLYLHGPFGVGKSYLMGAIAHQLSLSHIASLLVYVPDFIREMKDSISDQSYVGKLELLKDVPVLILDDIGAENLTPWVRDEILGVILNQRANNHLPTLFTSNYSLEELEEHLSISNGNRIERTKAARIMERIRHFVEVHEILRKNHRVERV</sequence>
<dbReference type="InterPro" id="IPR002611">
    <property type="entry name" value="IstB_ATP-bd"/>
</dbReference>
<dbReference type="GO" id="GO:0006260">
    <property type="term" value="P:DNA replication"/>
    <property type="evidence" value="ECO:0007669"/>
    <property type="project" value="TreeGrafter"/>
</dbReference>
<dbReference type="Pfam" id="PF07319">
    <property type="entry name" value="DnaI_N"/>
    <property type="match status" value="1"/>
</dbReference>
<dbReference type="Proteomes" id="UP000036834">
    <property type="component" value="Unassembled WGS sequence"/>
</dbReference>
<gene>
    <name evidence="3" type="ORF">ADS79_05325</name>
    <name evidence="2" type="ORF">BRE01_19410</name>
</gene>
<protein>
    <submittedName>
        <fullName evidence="3">Prepilin peptidase</fullName>
    </submittedName>
    <submittedName>
        <fullName evidence="2">Primosomal protein DnaI</fullName>
    </submittedName>
</protein>